<organism evidence="4 5">
    <name type="scientific">Ideonella azotifigens</name>
    <dbReference type="NCBI Taxonomy" id="513160"/>
    <lineage>
        <taxon>Bacteria</taxon>
        <taxon>Pseudomonadati</taxon>
        <taxon>Pseudomonadota</taxon>
        <taxon>Betaproteobacteria</taxon>
        <taxon>Burkholderiales</taxon>
        <taxon>Sphaerotilaceae</taxon>
        <taxon>Ideonella</taxon>
    </lineage>
</organism>
<reference evidence="4 5" key="1">
    <citation type="journal article" date="2019" name="Int. J. Syst. Evol. Microbiol.">
        <title>The Global Catalogue of Microorganisms (GCM) 10K type strain sequencing project: providing services to taxonomists for standard genome sequencing and annotation.</title>
        <authorList>
            <consortium name="The Broad Institute Genomics Platform"/>
            <consortium name="The Broad Institute Genome Sequencing Center for Infectious Disease"/>
            <person name="Wu L."/>
            <person name="Ma J."/>
        </authorList>
    </citation>
    <scope>NUCLEOTIDE SEQUENCE [LARGE SCALE GENOMIC DNA]</scope>
    <source>
        <strain evidence="4 5">JCM 15503</strain>
    </source>
</reference>
<evidence type="ECO:0000256" key="2">
    <source>
        <dbReference type="ARBA" id="ARBA00022729"/>
    </source>
</evidence>
<feature type="domain" description="Outer membrane protein beta-barrel" evidence="3">
    <location>
        <begin position="45"/>
        <end position="215"/>
    </location>
</feature>
<dbReference type="RefSeq" id="WP_141290020.1">
    <property type="nucleotide sequence ID" value="NZ_BAAAEW010000004.1"/>
</dbReference>
<dbReference type="InterPro" id="IPR027385">
    <property type="entry name" value="Beta-barrel_OMP"/>
</dbReference>
<dbReference type="SUPFAM" id="SSF56925">
    <property type="entry name" value="OMPA-like"/>
    <property type="match status" value="1"/>
</dbReference>
<dbReference type="InterPro" id="IPR011250">
    <property type="entry name" value="OMP/PagP_B-barrel"/>
</dbReference>
<comment type="caution">
    <text evidence="4">The sequence shown here is derived from an EMBL/GenBank/DDBJ whole genome shotgun (WGS) entry which is preliminary data.</text>
</comment>
<accession>A0ABN1JM05</accession>
<gene>
    <name evidence="4" type="ORF">GCM10009107_06110</name>
</gene>
<keyword evidence="2" id="KW-0732">Signal</keyword>
<evidence type="ECO:0000313" key="5">
    <source>
        <dbReference type="Proteomes" id="UP001500279"/>
    </source>
</evidence>
<dbReference type="Proteomes" id="UP001500279">
    <property type="component" value="Unassembled WGS sequence"/>
</dbReference>
<protein>
    <recommendedName>
        <fullName evidence="3">Outer membrane protein beta-barrel domain-containing protein</fullName>
    </recommendedName>
</protein>
<keyword evidence="5" id="KW-1185">Reference proteome</keyword>
<comment type="subcellular location">
    <subcellularLocation>
        <location evidence="1">Cell outer membrane</location>
    </subcellularLocation>
</comment>
<dbReference type="Gene3D" id="2.40.160.20">
    <property type="match status" value="1"/>
</dbReference>
<name>A0ABN1JM05_9BURK</name>
<dbReference type="Pfam" id="PF13505">
    <property type="entry name" value="OMP_b-brl"/>
    <property type="match status" value="1"/>
</dbReference>
<evidence type="ECO:0000256" key="1">
    <source>
        <dbReference type="ARBA" id="ARBA00004442"/>
    </source>
</evidence>
<evidence type="ECO:0000313" key="4">
    <source>
        <dbReference type="EMBL" id="GAA0742509.1"/>
    </source>
</evidence>
<sequence length="216" mass="22677">MTRFFSRSRVAAQGLPAGSAASRPGQPQVLPLVTRRRGRRAAQLGVALLGLAALGFAASSRAEGLYLGGSLAVPQWHGPVNGSDGDNQGVGVNLYGGYSFTPNWSLEAGYMNLGRLKGDVDGLSTSAKAQGGYLDAVGTLPIGERFSLLGRLGYAGANLKTTAGDDHGNGLKLGAGVQYDLSKQVALRGEWNRYRFDAFSDHQDVDQYSLGVKVGF</sequence>
<evidence type="ECO:0000259" key="3">
    <source>
        <dbReference type="Pfam" id="PF13505"/>
    </source>
</evidence>
<proteinExistence type="predicted"/>
<dbReference type="EMBL" id="BAAAEW010000004">
    <property type="protein sequence ID" value="GAA0742509.1"/>
    <property type="molecule type" value="Genomic_DNA"/>
</dbReference>